<dbReference type="InterPro" id="IPR003370">
    <property type="entry name" value="Chromate_transpt"/>
</dbReference>
<reference evidence="9" key="1">
    <citation type="journal article" date="2019" name="Int. J. Syst. Evol. Microbiol.">
        <title>The Global Catalogue of Microorganisms (GCM) 10K type strain sequencing project: providing services to taxonomists for standard genome sequencing and annotation.</title>
        <authorList>
            <consortium name="The Broad Institute Genomics Platform"/>
            <consortium name="The Broad Institute Genome Sequencing Center for Infectious Disease"/>
            <person name="Wu L."/>
            <person name="Ma J."/>
        </authorList>
    </citation>
    <scope>NUCLEOTIDE SEQUENCE [LARGE SCALE GENOMIC DNA]</scope>
    <source>
        <strain evidence="9">CCM 8937</strain>
    </source>
</reference>
<keyword evidence="5 7" id="KW-1133">Transmembrane helix</keyword>
<comment type="subcellular location">
    <subcellularLocation>
        <location evidence="1">Cell membrane</location>
        <topology evidence="1">Multi-pass membrane protein</topology>
    </subcellularLocation>
</comment>
<protein>
    <submittedName>
        <fullName evidence="8">Chromate transporter</fullName>
    </submittedName>
</protein>
<evidence type="ECO:0000256" key="5">
    <source>
        <dbReference type="ARBA" id="ARBA00022989"/>
    </source>
</evidence>
<accession>A0ABW4BKA8</accession>
<feature type="transmembrane region" description="Helical" evidence="7">
    <location>
        <begin position="69"/>
        <end position="90"/>
    </location>
</feature>
<feature type="transmembrane region" description="Helical" evidence="7">
    <location>
        <begin position="164"/>
        <end position="182"/>
    </location>
</feature>
<dbReference type="PANTHER" id="PTHR43663:SF1">
    <property type="entry name" value="CHROMATE TRANSPORTER"/>
    <property type="match status" value="1"/>
</dbReference>
<keyword evidence="4 7" id="KW-0812">Transmembrane</keyword>
<dbReference type="RefSeq" id="WP_125648435.1">
    <property type="nucleotide sequence ID" value="NZ_JBHTOH010000006.1"/>
</dbReference>
<evidence type="ECO:0000256" key="2">
    <source>
        <dbReference type="ARBA" id="ARBA00005262"/>
    </source>
</evidence>
<sequence length="183" mass="19458">MLAIIVAFLKIGFLGFGGGYAMLSLIFAEAERFGLTVQQFADLNALDGIIPGPIAINSATYVGQLSGGLGTALAATLAVCVPSLIIVPLYTHFETKLNDHWQVPAMLNGIKAAAVGLIMAIAALLLLTLVFQVTDITRWSGKSADWLSLLIILFVAIADLRWQINPLLLILMAGLLGGLSYYL</sequence>
<dbReference type="EMBL" id="JBHTOH010000006">
    <property type="protein sequence ID" value="MFD1410093.1"/>
    <property type="molecule type" value="Genomic_DNA"/>
</dbReference>
<dbReference type="PANTHER" id="PTHR43663">
    <property type="entry name" value="CHROMATE TRANSPORT PROTEIN-RELATED"/>
    <property type="match status" value="1"/>
</dbReference>
<feature type="transmembrane region" description="Helical" evidence="7">
    <location>
        <begin position="110"/>
        <end position="131"/>
    </location>
</feature>
<dbReference type="InterPro" id="IPR052518">
    <property type="entry name" value="CHR_Transporter"/>
</dbReference>
<proteinExistence type="inferred from homology"/>
<feature type="transmembrane region" description="Helical" evidence="7">
    <location>
        <begin position="6"/>
        <end position="28"/>
    </location>
</feature>
<keyword evidence="9" id="KW-1185">Reference proteome</keyword>
<keyword evidence="6 7" id="KW-0472">Membrane</keyword>
<comment type="similarity">
    <text evidence="2">Belongs to the chromate ion transporter (CHR) (TC 2.A.51) family.</text>
</comment>
<dbReference type="Pfam" id="PF02417">
    <property type="entry name" value="Chromate_transp"/>
    <property type="match status" value="1"/>
</dbReference>
<organism evidence="8 9">
    <name type="scientific">Lapidilactobacillus gannanensis</name>
    <dbReference type="NCBI Taxonomy" id="2486002"/>
    <lineage>
        <taxon>Bacteria</taxon>
        <taxon>Bacillati</taxon>
        <taxon>Bacillota</taxon>
        <taxon>Bacilli</taxon>
        <taxon>Lactobacillales</taxon>
        <taxon>Lactobacillaceae</taxon>
        <taxon>Lapidilactobacillus</taxon>
    </lineage>
</organism>
<name>A0ABW4BKA8_9LACO</name>
<evidence type="ECO:0000256" key="1">
    <source>
        <dbReference type="ARBA" id="ARBA00004651"/>
    </source>
</evidence>
<dbReference type="Proteomes" id="UP001597191">
    <property type="component" value="Unassembled WGS sequence"/>
</dbReference>
<comment type="caution">
    <text evidence="8">The sequence shown here is derived from an EMBL/GenBank/DDBJ whole genome shotgun (WGS) entry which is preliminary data.</text>
</comment>
<evidence type="ECO:0000256" key="6">
    <source>
        <dbReference type="ARBA" id="ARBA00023136"/>
    </source>
</evidence>
<evidence type="ECO:0000313" key="8">
    <source>
        <dbReference type="EMBL" id="MFD1410093.1"/>
    </source>
</evidence>
<evidence type="ECO:0000313" key="9">
    <source>
        <dbReference type="Proteomes" id="UP001597191"/>
    </source>
</evidence>
<gene>
    <name evidence="8" type="ORF">ACFQ4R_00405</name>
</gene>
<keyword evidence="3" id="KW-1003">Cell membrane</keyword>
<evidence type="ECO:0000256" key="7">
    <source>
        <dbReference type="SAM" id="Phobius"/>
    </source>
</evidence>
<evidence type="ECO:0000256" key="4">
    <source>
        <dbReference type="ARBA" id="ARBA00022692"/>
    </source>
</evidence>
<evidence type="ECO:0000256" key="3">
    <source>
        <dbReference type="ARBA" id="ARBA00022475"/>
    </source>
</evidence>